<organism evidence="10 11">
    <name type="scientific">Thalassolituus maritimus</name>
    <dbReference type="NCBI Taxonomy" id="484498"/>
    <lineage>
        <taxon>Bacteria</taxon>
        <taxon>Pseudomonadati</taxon>
        <taxon>Pseudomonadota</taxon>
        <taxon>Gammaproteobacteria</taxon>
        <taxon>Oceanospirillales</taxon>
        <taxon>Oceanospirillaceae</taxon>
        <taxon>Thalassolituus</taxon>
    </lineage>
</organism>
<reference evidence="11" key="1">
    <citation type="submission" date="2017-01" db="EMBL/GenBank/DDBJ databases">
        <authorList>
            <person name="Varghese N."/>
            <person name="Submissions S."/>
        </authorList>
    </citation>
    <scope>NUCLEOTIDE SEQUENCE [LARGE SCALE GENOMIC DNA]</scope>
    <source>
        <strain evidence="11">DSM 24913</strain>
    </source>
</reference>
<feature type="binding site" evidence="5 6">
    <location>
        <position position="131"/>
    </location>
    <ligand>
        <name>substrate</name>
    </ligand>
</feature>
<dbReference type="GO" id="GO:0010181">
    <property type="term" value="F:FMN binding"/>
    <property type="evidence" value="ECO:0007669"/>
    <property type="project" value="UniProtKB-UniRule"/>
</dbReference>
<proteinExistence type="inferred from homology"/>
<comment type="similarity">
    <text evidence="1 5">Belongs to the pyridoxamine 5'-phosphate oxidase family.</text>
</comment>
<feature type="domain" description="Pyridoxine 5'-phosphate oxidase dimerisation C-terminal" evidence="9">
    <location>
        <begin position="172"/>
        <end position="212"/>
    </location>
</feature>
<feature type="binding site" evidence="5 6">
    <location>
        <position position="66"/>
    </location>
    <ligand>
        <name>substrate</name>
    </ligand>
</feature>
<dbReference type="UniPathway" id="UPA01068">
    <property type="reaction ID" value="UER00304"/>
</dbReference>
<dbReference type="NCBIfam" id="NF004231">
    <property type="entry name" value="PRK05679.1"/>
    <property type="match status" value="1"/>
</dbReference>
<comment type="pathway">
    <text evidence="5">Cofactor metabolism; pyridoxal 5'-phosphate salvage; pyridoxal 5'-phosphate from pyridoxine 5'-phosphate: step 1/1.</text>
</comment>
<dbReference type="InterPro" id="IPR019740">
    <property type="entry name" value="Pyridox_Oxase_CS"/>
</dbReference>
<dbReference type="HAMAP" id="MF_01629">
    <property type="entry name" value="PdxH"/>
    <property type="match status" value="1"/>
</dbReference>
<name>A0A1N7PVJ3_9GAMM</name>
<dbReference type="InterPro" id="IPR000659">
    <property type="entry name" value="Pyridox_Oxase"/>
</dbReference>
<feature type="binding site" evidence="5 7">
    <location>
        <position position="105"/>
    </location>
    <ligand>
        <name>FMN</name>
        <dbReference type="ChEBI" id="CHEBI:58210"/>
    </ligand>
</feature>
<dbReference type="PANTHER" id="PTHR10851">
    <property type="entry name" value="PYRIDOXINE-5-PHOSPHATE OXIDASE"/>
    <property type="match status" value="1"/>
</dbReference>
<feature type="binding site" evidence="5 7">
    <location>
        <position position="83"/>
    </location>
    <ligand>
        <name>FMN</name>
        <dbReference type="ChEBI" id="CHEBI:58210"/>
    </ligand>
</feature>
<dbReference type="OrthoDB" id="9780392at2"/>
<dbReference type="Pfam" id="PF10590">
    <property type="entry name" value="PNP_phzG_C"/>
    <property type="match status" value="1"/>
</dbReference>
<dbReference type="Pfam" id="PF01243">
    <property type="entry name" value="PNPOx_N"/>
    <property type="match status" value="1"/>
</dbReference>
<keyword evidence="5" id="KW-0664">Pyridoxine biosynthesis</keyword>
<dbReference type="InterPro" id="IPR011576">
    <property type="entry name" value="Pyridox_Oxase_N"/>
</dbReference>
<comment type="catalytic activity">
    <reaction evidence="5">
        <text>pyridoxamine 5'-phosphate + O2 + H2O = pyridoxal 5'-phosphate + H2O2 + NH4(+)</text>
        <dbReference type="Rhea" id="RHEA:15817"/>
        <dbReference type="ChEBI" id="CHEBI:15377"/>
        <dbReference type="ChEBI" id="CHEBI:15379"/>
        <dbReference type="ChEBI" id="CHEBI:16240"/>
        <dbReference type="ChEBI" id="CHEBI:28938"/>
        <dbReference type="ChEBI" id="CHEBI:58451"/>
        <dbReference type="ChEBI" id="CHEBI:597326"/>
        <dbReference type="EC" id="1.4.3.5"/>
    </reaction>
</comment>
<feature type="binding site" evidence="5 7">
    <location>
        <begin position="61"/>
        <end position="66"/>
    </location>
    <ligand>
        <name>FMN</name>
        <dbReference type="ChEBI" id="CHEBI:58210"/>
    </ligand>
</feature>
<evidence type="ECO:0000259" key="9">
    <source>
        <dbReference type="Pfam" id="PF10590"/>
    </source>
</evidence>
<keyword evidence="2 5" id="KW-0285">Flavoprotein</keyword>
<dbReference type="Gene3D" id="2.30.110.10">
    <property type="entry name" value="Electron Transport, Fmn-binding Protein, Chain A"/>
    <property type="match status" value="1"/>
</dbReference>
<accession>A0A1N7PVJ3</accession>
<dbReference type="NCBIfam" id="TIGR00558">
    <property type="entry name" value="pdxH"/>
    <property type="match status" value="1"/>
</dbReference>
<keyword evidence="3 5" id="KW-0288">FMN</keyword>
<gene>
    <name evidence="5" type="primary">pdxH</name>
    <name evidence="10" type="ORF">SAMN05421686_11192</name>
</gene>
<comment type="pathway">
    <text evidence="5">Cofactor metabolism; pyridoxal 5'-phosphate salvage; pyridoxal 5'-phosphate from pyridoxamine 5'-phosphate: step 1/1.</text>
</comment>
<comment type="subunit">
    <text evidence="5">Homodimer.</text>
</comment>
<dbReference type="EC" id="1.4.3.5" evidence="5"/>
<protein>
    <recommendedName>
        <fullName evidence="5">Pyridoxine/pyridoxamine 5'-phosphate oxidase</fullName>
        <ecNumber evidence="5">1.4.3.5</ecNumber>
    </recommendedName>
    <alternativeName>
        <fullName evidence="5">PNP/PMP oxidase</fullName>
        <shortName evidence="5">PNPOx</shortName>
    </alternativeName>
    <alternativeName>
        <fullName evidence="5">Pyridoxal 5'-phosphate synthase</fullName>
    </alternativeName>
</protein>
<feature type="binding site" evidence="5 6">
    <location>
        <position position="127"/>
    </location>
    <ligand>
        <name>substrate</name>
    </ligand>
</feature>
<dbReference type="GO" id="GO:0004733">
    <property type="term" value="F:pyridoxamine phosphate oxidase activity"/>
    <property type="evidence" value="ECO:0007669"/>
    <property type="project" value="UniProtKB-UniRule"/>
</dbReference>
<comment type="function">
    <text evidence="5">Catalyzes the oxidation of either pyridoxine 5'-phosphate (PNP) or pyridoxamine 5'-phosphate (PMP) into pyridoxal 5'-phosphate (PLP).</text>
</comment>
<feature type="binding site" evidence="5 7">
    <location>
        <begin position="76"/>
        <end position="77"/>
    </location>
    <ligand>
        <name>FMN</name>
        <dbReference type="ChEBI" id="CHEBI:58210"/>
    </ligand>
</feature>
<evidence type="ECO:0000256" key="3">
    <source>
        <dbReference type="ARBA" id="ARBA00022643"/>
    </source>
</evidence>
<comment type="catalytic activity">
    <reaction evidence="5">
        <text>pyridoxine 5'-phosphate + O2 = pyridoxal 5'-phosphate + H2O2</text>
        <dbReference type="Rhea" id="RHEA:15149"/>
        <dbReference type="ChEBI" id="CHEBI:15379"/>
        <dbReference type="ChEBI" id="CHEBI:16240"/>
        <dbReference type="ChEBI" id="CHEBI:58589"/>
        <dbReference type="ChEBI" id="CHEBI:597326"/>
        <dbReference type="EC" id="1.4.3.5"/>
    </reaction>
</comment>
<feature type="binding site" evidence="6">
    <location>
        <begin position="8"/>
        <end position="11"/>
    </location>
    <ligand>
        <name>substrate</name>
    </ligand>
</feature>
<evidence type="ECO:0000256" key="5">
    <source>
        <dbReference type="HAMAP-Rule" id="MF_01629"/>
    </source>
</evidence>
<feature type="binding site" evidence="5 7">
    <location>
        <begin position="140"/>
        <end position="141"/>
    </location>
    <ligand>
        <name>FMN</name>
        <dbReference type="ChEBI" id="CHEBI:58210"/>
    </ligand>
</feature>
<dbReference type="PIRSF" id="PIRSF000190">
    <property type="entry name" value="Pyd_amn-ph_oxd"/>
    <property type="match status" value="1"/>
</dbReference>
<comment type="caution">
    <text evidence="5">Lacks conserved residue(s) required for the propagation of feature annotation.</text>
</comment>
<feature type="binding site" evidence="5 7">
    <location>
        <position position="185"/>
    </location>
    <ligand>
        <name>FMN</name>
        <dbReference type="ChEBI" id="CHEBI:58210"/>
    </ligand>
</feature>
<dbReference type="InterPro" id="IPR019576">
    <property type="entry name" value="Pyridoxamine_oxidase_dimer_C"/>
</dbReference>
<keyword evidence="4 5" id="KW-0560">Oxidoreductase</keyword>
<dbReference type="EMBL" id="FTOH01000011">
    <property type="protein sequence ID" value="SIT14449.1"/>
    <property type="molecule type" value="Genomic_DNA"/>
</dbReference>
<feature type="binding site" evidence="5 7">
    <location>
        <position position="195"/>
    </location>
    <ligand>
        <name>FMN</name>
        <dbReference type="ChEBI" id="CHEBI:58210"/>
    </ligand>
</feature>
<evidence type="ECO:0000259" key="8">
    <source>
        <dbReference type="Pfam" id="PF01243"/>
    </source>
</evidence>
<feature type="domain" description="Pyridoxamine 5'-phosphate oxidase N-terminal" evidence="8">
    <location>
        <begin position="35"/>
        <end position="157"/>
    </location>
</feature>
<dbReference type="AlphaFoldDB" id="A0A1N7PVJ3"/>
<dbReference type="InterPro" id="IPR012349">
    <property type="entry name" value="Split_barrel_FMN-bd"/>
</dbReference>
<dbReference type="GO" id="GO:0008615">
    <property type="term" value="P:pyridoxine biosynthetic process"/>
    <property type="evidence" value="ECO:0007669"/>
    <property type="project" value="UniProtKB-UniRule"/>
</dbReference>
<dbReference type="PROSITE" id="PS01064">
    <property type="entry name" value="PYRIDOX_OXIDASE"/>
    <property type="match status" value="1"/>
</dbReference>
<evidence type="ECO:0000256" key="1">
    <source>
        <dbReference type="ARBA" id="ARBA00007301"/>
    </source>
</evidence>
<comment type="cofactor">
    <cofactor evidence="5 7">
        <name>FMN</name>
        <dbReference type="ChEBI" id="CHEBI:58210"/>
    </cofactor>
    <text evidence="5 7">Binds 1 FMN per subunit.</text>
</comment>
<dbReference type="SUPFAM" id="SSF50475">
    <property type="entry name" value="FMN-binding split barrel"/>
    <property type="match status" value="1"/>
</dbReference>
<dbReference type="Proteomes" id="UP000185639">
    <property type="component" value="Unassembled WGS sequence"/>
</dbReference>
<evidence type="ECO:0000256" key="4">
    <source>
        <dbReference type="ARBA" id="ARBA00023002"/>
    </source>
</evidence>
<keyword evidence="11" id="KW-1185">Reference proteome</keyword>
<feature type="binding site" evidence="5 6">
    <location>
        <position position="123"/>
    </location>
    <ligand>
        <name>substrate</name>
    </ligand>
</feature>
<dbReference type="STRING" id="484498.SAMN05421686_11192"/>
<feature type="binding site" evidence="5 6">
    <location>
        <begin position="191"/>
        <end position="193"/>
    </location>
    <ligand>
        <name>substrate</name>
    </ligand>
</feature>
<dbReference type="RefSeq" id="WP_076517635.1">
    <property type="nucleotide sequence ID" value="NZ_FTOH01000011.1"/>
</dbReference>
<evidence type="ECO:0000256" key="2">
    <source>
        <dbReference type="ARBA" id="ARBA00022630"/>
    </source>
</evidence>
<evidence type="ECO:0000256" key="7">
    <source>
        <dbReference type="PIRSR" id="PIRSR000190-2"/>
    </source>
</evidence>
<evidence type="ECO:0000313" key="11">
    <source>
        <dbReference type="Proteomes" id="UP000185639"/>
    </source>
</evidence>
<dbReference type="PANTHER" id="PTHR10851:SF0">
    <property type="entry name" value="PYRIDOXINE-5'-PHOSPHATE OXIDASE"/>
    <property type="match status" value="1"/>
</dbReference>
<evidence type="ECO:0000256" key="6">
    <source>
        <dbReference type="PIRSR" id="PIRSR000190-1"/>
    </source>
</evidence>
<sequence length="212" mass="24673">MVDLFDIRREYTAGRLDENTAAENPMTQFHAWFEEQKAARPDEPTMMTVASCDSEGQPWQRILLLKSYDEDGFVFFTNYTSNKARHFGDNPKAALHFAWLAQERQAMVQGVVTKISREETEAYFHSRPRESQLGAWASDQSAPLANRAELEARFEKLKSEFEGCEIPVPDHWGGYRLSPQRFEFWQGGEARLHDRLEYLHDVKGWTKQRLNP</sequence>
<evidence type="ECO:0000313" key="10">
    <source>
        <dbReference type="EMBL" id="SIT14449.1"/>
    </source>
</evidence>